<name>C7QIG6_CATAD</name>
<evidence type="ECO:0000313" key="1">
    <source>
        <dbReference type="EMBL" id="ACU75043.1"/>
    </source>
</evidence>
<dbReference type="InParanoid" id="C7QIG6"/>
<dbReference type="STRING" id="479433.Caci_6189"/>
<keyword evidence="2" id="KW-1185">Reference proteome</keyword>
<reference evidence="1 2" key="1">
    <citation type="journal article" date="2009" name="Stand. Genomic Sci.">
        <title>Complete genome sequence of Catenulispora acidiphila type strain (ID 139908).</title>
        <authorList>
            <person name="Copeland A."/>
            <person name="Lapidus A."/>
            <person name="Glavina Del Rio T."/>
            <person name="Nolan M."/>
            <person name="Lucas S."/>
            <person name="Chen F."/>
            <person name="Tice H."/>
            <person name="Cheng J.F."/>
            <person name="Bruce D."/>
            <person name="Goodwin L."/>
            <person name="Pitluck S."/>
            <person name="Mikhailova N."/>
            <person name="Pati A."/>
            <person name="Ivanova N."/>
            <person name="Mavromatis K."/>
            <person name="Chen A."/>
            <person name="Palaniappan K."/>
            <person name="Chain P."/>
            <person name="Land M."/>
            <person name="Hauser L."/>
            <person name="Chang Y.J."/>
            <person name="Jeffries C.D."/>
            <person name="Chertkov O."/>
            <person name="Brettin T."/>
            <person name="Detter J.C."/>
            <person name="Han C."/>
            <person name="Ali Z."/>
            <person name="Tindall B.J."/>
            <person name="Goker M."/>
            <person name="Bristow J."/>
            <person name="Eisen J.A."/>
            <person name="Markowitz V."/>
            <person name="Hugenholtz P."/>
            <person name="Kyrpides N.C."/>
            <person name="Klenk H.P."/>
        </authorList>
    </citation>
    <scope>NUCLEOTIDE SEQUENCE [LARGE SCALE GENOMIC DNA]</scope>
    <source>
        <strain evidence="2">DSM 44928 / JCM 14897 / NBRC 102108 / NRRL B-24433 / ID139908</strain>
    </source>
</reference>
<dbReference type="AlphaFoldDB" id="C7QIG6"/>
<dbReference type="Proteomes" id="UP000000851">
    <property type="component" value="Chromosome"/>
</dbReference>
<dbReference type="HOGENOM" id="CLU_2970982_0_0_11"/>
<accession>C7QIG6</accession>
<protein>
    <submittedName>
        <fullName evidence="1">Uncharacterized protein</fullName>
    </submittedName>
</protein>
<organism evidence="1 2">
    <name type="scientific">Catenulispora acidiphila (strain DSM 44928 / JCM 14897 / NBRC 102108 / NRRL B-24433 / ID139908)</name>
    <dbReference type="NCBI Taxonomy" id="479433"/>
    <lineage>
        <taxon>Bacteria</taxon>
        <taxon>Bacillati</taxon>
        <taxon>Actinomycetota</taxon>
        <taxon>Actinomycetes</taxon>
        <taxon>Catenulisporales</taxon>
        <taxon>Catenulisporaceae</taxon>
        <taxon>Catenulispora</taxon>
    </lineage>
</organism>
<proteinExistence type="predicted"/>
<gene>
    <name evidence="1" type="ordered locus">Caci_6189</name>
</gene>
<dbReference type="EMBL" id="CP001700">
    <property type="protein sequence ID" value="ACU75043.1"/>
    <property type="molecule type" value="Genomic_DNA"/>
</dbReference>
<dbReference type="RefSeq" id="WP_015794772.1">
    <property type="nucleotide sequence ID" value="NC_013131.1"/>
</dbReference>
<sequence precursor="true">MRIYLASKRRLIVSAVVLAVGLALLIPAAAMAGVRADRQHSVGDGSDRGDQVRILRHK</sequence>
<evidence type="ECO:0000313" key="2">
    <source>
        <dbReference type="Proteomes" id="UP000000851"/>
    </source>
</evidence>
<dbReference type="KEGG" id="cai:Caci_6189"/>